<name>A0A546XRY2_AGRTU</name>
<organism evidence="2 3">
    <name type="scientific">Agrobacterium tumefaciens</name>
    <dbReference type="NCBI Taxonomy" id="358"/>
    <lineage>
        <taxon>Bacteria</taxon>
        <taxon>Pseudomonadati</taxon>
        <taxon>Pseudomonadota</taxon>
        <taxon>Alphaproteobacteria</taxon>
        <taxon>Hyphomicrobiales</taxon>
        <taxon>Rhizobiaceae</taxon>
        <taxon>Rhizobium/Agrobacterium group</taxon>
        <taxon>Agrobacterium</taxon>
        <taxon>Agrobacterium tumefaciens complex</taxon>
    </lineage>
</organism>
<feature type="transmembrane region" description="Helical" evidence="1">
    <location>
        <begin position="6"/>
        <end position="25"/>
    </location>
</feature>
<keyword evidence="1" id="KW-1133">Transmembrane helix</keyword>
<dbReference type="EMBL" id="SGOE01000008">
    <property type="protein sequence ID" value="TRB03486.1"/>
    <property type="molecule type" value="Genomic_DNA"/>
</dbReference>
<evidence type="ECO:0000313" key="3">
    <source>
        <dbReference type="Proteomes" id="UP000317023"/>
    </source>
</evidence>
<gene>
    <name evidence="2" type="ORF">EXN61_21730</name>
</gene>
<accession>A0A546XRY2</accession>
<dbReference type="Proteomes" id="UP000317023">
    <property type="component" value="Unassembled WGS sequence"/>
</dbReference>
<keyword evidence="1" id="KW-0472">Membrane</keyword>
<evidence type="ECO:0000313" key="2">
    <source>
        <dbReference type="EMBL" id="TRB03486.1"/>
    </source>
</evidence>
<protein>
    <submittedName>
        <fullName evidence="2">Uncharacterized protein</fullName>
    </submittedName>
</protein>
<reference evidence="2 3" key="1">
    <citation type="journal article" date="2019" name="Appl. Microbiol. Biotechnol.">
        <title>Differential efficiency of wild type rhizogenic strains for rol gene transformation of plants.</title>
        <authorList>
            <person name="Desmet S."/>
            <person name="De Keyser E."/>
            <person name="Van Vaerenbergh J."/>
            <person name="Baeyen S."/>
            <person name="Van Huylenbroeck J."/>
            <person name="Geelen D."/>
            <person name="Dhooghe E."/>
        </authorList>
    </citation>
    <scope>NUCLEOTIDE SEQUENCE [LARGE SCALE GENOMIC DNA]</scope>
    <source>
        <strain evidence="2 3">MAFF210266</strain>
    </source>
</reference>
<keyword evidence="1" id="KW-0812">Transmembrane</keyword>
<dbReference type="AlphaFoldDB" id="A0A546XRY2"/>
<proteinExistence type="predicted"/>
<comment type="caution">
    <text evidence="2">The sequence shown here is derived from an EMBL/GenBank/DDBJ whole genome shotgun (WGS) entry which is preliminary data.</text>
</comment>
<evidence type="ECO:0000256" key="1">
    <source>
        <dbReference type="SAM" id="Phobius"/>
    </source>
</evidence>
<sequence>MDGWLKSLVASACVVIIAGGGYFAWSEYRRSKIETARQSEASKRAELQQERQRCLDALKPPRVTMLGEEKRYRDKCRQDGFITYSEQIEAGG</sequence>
<dbReference type="RefSeq" id="WP_142859148.1">
    <property type="nucleotide sequence ID" value="NZ_JAALYP010000002.1"/>
</dbReference>